<accession>A0A3P5WTZ0</accession>
<name>A0A3P5WTZ0_9BACL</name>
<dbReference type="InterPro" id="IPR036196">
    <property type="entry name" value="Ptyr_pPase_sf"/>
</dbReference>
<dbReference type="SUPFAM" id="SSF52788">
    <property type="entry name" value="Phosphotyrosine protein phosphatases I"/>
    <property type="match status" value="1"/>
</dbReference>
<dbReference type="Proteomes" id="UP000270468">
    <property type="component" value="Unassembled WGS sequence"/>
</dbReference>
<sequence length="126" mass="14593">MRAKDNMEIKVRSAGLHASPGIPISSYSKRLIEEAGMPYSPLSRRISSEDIEWADLILTMTEGHKYALLQLYPEVLQKAFTLREYVQLDERKDVQDPFGGDIELYRHAFRELTANIDVLERKLMEH</sequence>
<gene>
    <name evidence="2" type="primary">ywlE</name>
    <name evidence="2" type="ORF">FILTAD_00353</name>
</gene>
<organism evidence="2 3">
    <name type="scientific">Filibacter tadaridae</name>
    <dbReference type="NCBI Taxonomy" id="2483811"/>
    <lineage>
        <taxon>Bacteria</taxon>
        <taxon>Bacillati</taxon>
        <taxon>Bacillota</taxon>
        <taxon>Bacilli</taxon>
        <taxon>Bacillales</taxon>
        <taxon>Caryophanaceae</taxon>
        <taxon>Filibacter</taxon>
    </lineage>
</organism>
<evidence type="ECO:0000313" key="3">
    <source>
        <dbReference type="Proteomes" id="UP000270468"/>
    </source>
</evidence>
<reference evidence="2 3" key="1">
    <citation type="submission" date="2018-11" db="EMBL/GenBank/DDBJ databases">
        <authorList>
            <person name="Criscuolo A."/>
        </authorList>
    </citation>
    <scope>NUCLEOTIDE SEQUENCE [LARGE SCALE GENOMIC DNA]</scope>
    <source>
        <strain evidence="2">ATB-66</strain>
    </source>
</reference>
<dbReference type="GO" id="GO:0004725">
    <property type="term" value="F:protein tyrosine phosphatase activity"/>
    <property type="evidence" value="ECO:0007669"/>
    <property type="project" value="UniProtKB-EC"/>
</dbReference>
<dbReference type="Pfam" id="PF01451">
    <property type="entry name" value="LMWPc"/>
    <property type="match status" value="1"/>
</dbReference>
<keyword evidence="3" id="KW-1185">Reference proteome</keyword>
<dbReference type="EMBL" id="UXAV01000017">
    <property type="protein sequence ID" value="VDC19416.1"/>
    <property type="molecule type" value="Genomic_DNA"/>
</dbReference>
<protein>
    <submittedName>
        <fullName evidence="2">Low molecular weight protein-tyrosine-phosphatase YwlE</fullName>
        <ecNumber evidence="2">3.1.3.48</ecNumber>
    </submittedName>
</protein>
<evidence type="ECO:0000313" key="2">
    <source>
        <dbReference type="EMBL" id="VDC19416.1"/>
    </source>
</evidence>
<feature type="domain" description="Phosphotyrosine protein phosphatase I" evidence="1">
    <location>
        <begin position="3"/>
        <end position="122"/>
    </location>
</feature>
<dbReference type="SMART" id="SM00226">
    <property type="entry name" value="LMWPc"/>
    <property type="match status" value="1"/>
</dbReference>
<dbReference type="Gene3D" id="3.40.50.2300">
    <property type="match status" value="1"/>
</dbReference>
<keyword evidence="2" id="KW-0378">Hydrolase</keyword>
<dbReference type="AlphaFoldDB" id="A0A3P5WTZ0"/>
<dbReference type="InterPro" id="IPR023485">
    <property type="entry name" value="Ptyr_pPase"/>
</dbReference>
<evidence type="ECO:0000259" key="1">
    <source>
        <dbReference type="SMART" id="SM00226"/>
    </source>
</evidence>
<dbReference type="EC" id="3.1.3.48" evidence="2"/>
<proteinExistence type="predicted"/>